<keyword evidence="2" id="KW-0560">Oxidoreductase</keyword>
<dbReference type="PRINTS" id="PR00081">
    <property type="entry name" value="GDHRDH"/>
</dbReference>
<reference evidence="6" key="1">
    <citation type="submission" date="2012-06" db="EMBL/GenBank/DDBJ databases">
        <title>The complete genome of Flexibacter litoralis DSM 6794.</title>
        <authorList>
            <person name="Lucas S."/>
            <person name="Copeland A."/>
            <person name="Lapidus A."/>
            <person name="Glavina del Rio T."/>
            <person name="Dalin E."/>
            <person name="Tice H."/>
            <person name="Bruce D."/>
            <person name="Goodwin L."/>
            <person name="Pitluck S."/>
            <person name="Peters L."/>
            <person name="Ovchinnikova G."/>
            <person name="Lu M."/>
            <person name="Kyrpides N."/>
            <person name="Mavromatis K."/>
            <person name="Ivanova N."/>
            <person name="Brettin T."/>
            <person name="Detter J.C."/>
            <person name="Han C."/>
            <person name="Larimer F."/>
            <person name="Land M."/>
            <person name="Hauser L."/>
            <person name="Markowitz V."/>
            <person name="Cheng J.-F."/>
            <person name="Hugenholtz P."/>
            <person name="Woyke T."/>
            <person name="Wu D."/>
            <person name="Spring S."/>
            <person name="Lang E."/>
            <person name="Kopitz M."/>
            <person name="Brambilla E."/>
            <person name="Klenk H.-P."/>
            <person name="Eisen J.A."/>
        </authorList>
    </citation>
    <scope>NUCLEOTIDE SEQUENCE [LARGE SCALE GENOMIC DNA]</scope>
    <source>
        <strain evidence="6">ATCC 23117 / DSM 6794 / NBRC 15988 / NCIMB 1366 / Sio-4</strain>
    </source>
</reference>
<dbReference type="InterPro" id="IPR002347">
    <property type="entry name" value="SDR_fam"/>
</dbReference>
<feature type="domain" description="Ketoreductase" evidence="4">
    <location>
        <begin position="7"/>
        <end position="193"/>
    </location>
</feature>
<dbReference type="Proteomes" id="UP000006054">
    <property type="component" value="Chromosome"/>
</dbReference>
<dbReference type="PIRSF" id="PIRSF000126">
    <property type="entry name" value="11-beta-HSD1"/>
    <property type="match status" value="1"/>
</dbReference>
<dbReference type="GO" id="GO:0016020">
    <property type="term" value="C:membrane"/>
    <property type="evidence" value="ECO:0007669"/>
    <property type="project" value="TreeGrafter"/>
</dbReference>
<evidence type="ECO:0000256" key="1">
    <source>
        <dbReference type="ARBA" id="ARBA00006484"/>
    </source>
</evidence>
<dbReference type="NCBIfam" id="NF005806">
    <property type="entry name" value="PRK07666.1"/>
    <property type="match status" value="1"/>
</dbReference>
<organism evidence="5 6">
    <name type="scientific">Bernardetia litoralis (strain ATCC 23117 / DSM 6794 / NBRC 15988 / NCIMB 1366 / Fx l1 / Sio-4)</name>
    <name type="common">Flexibacter litoralis</name>
    <dbReference type="NCBI Taxonomy" id="880071"/>
    <lineage>
        <taxon>Bacteria</taxon>
        <taxon>Pseudomonadati</taxon>
        <taxon>Bacteroidota</taxon>
        <taxon>Cytophagia</taxon>
        <taxon>Cytophagales</taxon>
        <taxon>Bernardetiaceae</taxon>
        <taxon>Bernardetia</taxon>
    </lineage>
</organism>
<evidence type="ECO:0000256" key="2">
    <source>
        <dbReference type="ARBA" id="ARBA00023002"/>
    </source>
</evidence>
<dbReference type="AlphaFoldDB" id="I4APP2"/>
<name>I4APP2_BERLS</name>
<keyword evidence="6" id="KW-1185">Reference proteome</keyword>
<dbReference type="Gene3D" id="3.40.50.720">
    <property type="entry name" value="NAD(P)-binding Rossmann-like Domain"/>
    <property type="match status" value="1"/>
</dbReference>
<evidence type="ECO:0000259" key="4">
    <source>
        <dbReference type="SMART" id="SM00822"/>
    </source>
</evidence>
<gene>
    <name evidence="5" type="ordered locus">Fleli_3610</name>
</gene>
<dbReference type="PATRIC" id="fig|880071.3.peg.3615"/>
<dbReference type="PANTHER" id="PTHR44196">
    <property type="entry name" value="DEHYDROGENASE/REDUCTASE SDR FAMILY MEMBER 7B"/>
    <property type="match status" value="1"/>
</dbReference>
<proteinExistence type="inferred from homology"/>
<dbReference type="STRING" id="880071.Fleli_3610"/>
<comment type="similarity">
    <text evidence="1 3">Belongs to the short-chain dehydrogenases/reductases (SDR) family.</text>
</comment>
<accession>I4APP2</accession>
<sequence length="240" mass="25718">MQTLKGQTAIITGAGKGLGKAMALAFAVEGINLGLIARTESDLQKVSEEAKKINPEITISYAIADVADYTQVQNAVAKIAGELKTIDILINNAGVLKVGGLLEMPVAEWEQVIKVNVLGAYYVLHEVLPYILKQEKGDIVNISSTAGLKGNAKLSAYGASKAAFTNLSEAVMQEVRKSNIRVTTVSPSTIATDMTMDANFTDGNKEKVLQPEDLAYLVINNLKLPPRAFVKELGLWSTNP</sequence>
<dbReference type="PRINTS" id="PR00080">
    <property type="entry name" value="SDRFAMILY"/>
</dbReference>
<dbReference type="PANTHER" id="PTHR44196:SF1">
    <property type="entry name" value="DEHYDROGENASE_REDUCTASE SDR FAMILY MEMBER 7B"/>
    <property type="match status" value="1"/>
</dbReference>
<dbReference type="CDD" id="cd05233">
    <property type="entry name" value="SDR_c"/>
    <property type="match status" value="1"/>
</dbReference>
<evidence type="ECO:0000313" key="6">
    <source>
        <dbReference type="Proteomes" id="UP000006054"/>
    </source>
</evidence>
<evidence type="ECO:0000256" key="3">
    <source>
        <dbReference type="RuleBase" id="RU000363"/>
    </source>
</evidence>
<protein>
    <submittedName>
        <fullName evidence="5">Short-chain alcohol dehydrogenase</fullName>
    </submittedName>
</protein>
<dbReference type="RefSeq" id="WP_014799351.1">
    <property type="nucleotide sequence ID" value="NC_018018.1"/>
</dbReference>
<dbReference type="Pfam" id="PF00106">
    <property type="entry name" value="adh_short"/>
    <property type="match status" value="1"/>
</dbReference>
<dbReference type="GO" id="GO:0016491">
    <property type="term" value="F:oxidoreductase activity"/>
    <property type="evidence" value="ECO:0007669"/>
    <property type="project" value="UniProtKB-KW"/>
</dbReference>
<evidence type="ECO:0000313" key="5">
    <source>
        <dbReference type="EMBL" id="AFM05927.1"/>
    </source>
</evidence>
<dbReference type="InterPro" id="IPR057326">
    <property type="entry name" value="KR_dom"/>
</dbReference>
<dbReference type="InterPro" id="IPR036291">
    <property type="entry name" value="NAD(P)-bd_dom_sf"/>
</dbReference>
<dbReference type="HOGENOM" id="CLU_010194_2_10_10"/>
<dbReference type="KEGG" id="fli:Fleli_3610"/>
<dbReference type="SUPFAM" id="SSF51735">
    <property type="entry name" value="NAD(P)-binding Rossmann-fold domains"/>
    <property type="match status" value="1"/>
</dbReference>
<dbReference type="SMART" id="SM00822">
    <property type="entry name" value="PKS_KR"/>
    <property type="match status" value="1"/>
</dbReference>
<dbReference type="OrthoDB" id="9810734at2"/>
<dbReference type="eggNOG" id="COG4221">
    <property type="taxonomic scope" value="Bacteria"/>
</dbReference>
<dbReference type="EMBL" id="CP003345">
    <property type="protein sequence ID" value="AFM05927.1"/>
    <property type="molecule type" value="Genomic_DNA"/>
</dbReference>